<dbReference type="AlphaFoldDB" id="A0A9X4AMC9"/>
<dbReference type="PROSITE" id="PS00763">
    <property type="entry name" value="GLUTATHIONE_PEROXID_2"/>
    <property type="match status" value="1"/>
</dbReference>
<dbReference type="RefSeq" id="WP_272437005.1">
    <property type="nucleotide sequence ID" value="NZ_JAMQKB010000011.1"/>
</dbReference>
<proteinExistence type="inferred from homology"/>
<name>A0A9X4AMC9_9BACI</name>
<dbReference type="Proteomes" id="UP001145050">
    <property type="component" value="Unassembled WGS sequence"/>
</dbReference>
<dbReference type="PRINTS" id="PR01011">
    <property type="entry name" value="GLUTPROXDASE"/>
</dbReference>
<organism evidence="6 7">
    <name type="scientific">Terrihalobacillus insolitus</name>
    <dbReference type="NCBI Taxonomy" id="2950438"/>
    <lineage>
        <taxon>Bacteria</taxon>
        <taxon>Bacillati</taxon>
        <taxon>Bacillota</taxon>
        <taxon>Bacilli</taxon>
        <taxon>Bacillales</taxon>
        <taxon>Bacillaceae</taxon>
        <taxon>Terrihalobacillus</taxon>
    </lineage>
</organism>
<dbReference type="SUPFAM" id="SSF52833">
    <property type="entry name" value="Thioredoxin-like"/>
    <property type="match status" value="1"/>
</dbReference>
<comment type="similarity">
    <text evidence="1 5">Belongs to the glutathione peroxidase family.</text>
</comment>
<protein>
    <recommendedName>
        <fullName evidence="5">Glutathione peroxidase</fullName>
    </recommendedName>
</protein>
<evidence type="ECO:0000256" key="5">
    <source>
        <dbReference type="RuleBase" id="RU000499"/>
    </source>
</evidence>
<evidence type="ECO:0000256" key="2">
    <source>
        <dbReference type="ARBA" id="ARBA00022559"/>
    </source>
</evidence>
<evidence type="ECO:0000313" key="6">
    <source>
        <dbReference type="EMBL" id="MDC3425171.1"/>
    </source>
</evidence>
<evidence type="ECO:0000256" key="3">
    <source>
        <dbReference type="ARBA" id="ARBA00023002"/>
    </source>
</evidence>
<dbReference type="Gene3D" id="3.40.30.10">
    <property type="entry name" value="Glutaredoxin"/>
    <property type="match status" value="1"/>
</dbReference>
<evidence type="ECO:0000256" key="1">
    <source>
        <dbReference type="ARBA" id="ARBA00006926"/>
    </source>
</evidence>
<dbReference type="PANTHER" id="PTHR11592">
    <property type="entry name" value="GLUTATHIONE PEROXIDASE"/>
    <property type="match status" value="1"/>
</dbReference>
<dbReference type="InterPro" id="IPR000889">
    <property type="entry name" value="Glutathione_peroxidase"/>
</dbReference>
<evidence type="ECO:0000313" key="7">
    <source>
        <dbReference type="Proteomes" id="UP001145050"/>
    </source>
</evidence>
<dbReference type="FunFam" id="3.40.30.10:FF:000010">
    <property type="entry name" value="Glutathione peroxidase"/>
    <property type="match status" value="1"/>
</dbReference>
<keyword evidence="2 5" id="KW-0575">Peroxidase</keyword>
<gene>
    <name evidence="6" type="ORF">NC797_11720</name>
</gene>
<dbReference type="CDD" id="cd00340">
    <property type="entry name" value="GSH_Peroxidase"/>
    <property type="match status" value="1"/>
</dbReference>
<evidence type="ECO:0000256" key="4">
    <source>
        <dbReference type="PIRSR" id="PIRSR000303-1"/>
    </source>
</evidence>
<dbReference type="EMBL" id="JAMQKB010000011">
    <property type="protein sequence ID" value="MDC3425171.1"/>
    <property type="molecule type" value="Genomic_DNA"/>
</dbReference>
<dbReference type="PIRSF" id="PIRSF000303">
    <property type="entry name" value="Glutathion_perox"/>
    <property type="match status" value="1"/>
</dbReference>
<reference evidence="6" key="1">
    <citation type="submission" date="2022-06" db="EMBL/GenBank/DDBJ databases">
        <title>Aquibacillus sp. a new bacterium isolated from soil saline samples.</title>
        <authorList>
            <person name="Galisteo C."/>
            <person name="De La Haba R."/>
            <person name="Sanchez-Porro C."/>
            <person name="Ventosa A."/>
        </authorList>
    </citation>
    <scope>NUCLEOTIDE SEQUENCE</scope>
    <source>
        <strain evidence="6">3ASR75-11</strain>
    </source>
</reference>
<dbReference type="GO" id="GO:0004601">
    <property type="term" value="F:peroxidase activity"/>
    <property type="evidence" value="ECO:0007669"/>
    <property type="project" value="UniProtKB-KW"/>
</dbReference>
<dbReference type="Pfam" id="PF00255">
    <property type="entry name" value="GSHPx"/>
    <property type="match status" value="1"/>
</dbReference>
<dbReference type="PROSITE" id="PS51355">
    <property type="entry name" value="GLUTATHIONE_PEROXID_3"/>
    <property type="match status" value="1"/>
</dbReference>
<dbReference type="InterPro" id="IPR036249">
    <property type="entry name" value="Thioredoxin-like_sf"/>
</dbReference>
<comment type="caution">
    <text evidence="6">The sequence shown here is derived from an EMBL/GenBank/DDBJ whole genome shotgun (WGS) entry which is preliminary data.</text>
</comment>
<dbReference type="InterPro" id="IPR029760">
    <property type="entry name" value="GPX_CS"/>
</dbReference>
<dbReference type="GO" id="GO:0034599">
    <property type="term" value="P:cellular response to oxidative stress"/>
    <property type="evidence" value="ECO:0007669"/>
    <property type="project" value="TreeGrafter"/>
</dbReference>
<sequence>MSVYPFSVATINGEEQSLSDYREKVLLIVNTASKCGFTPQYEGLQRLYDTYKDQGFVVLAFPSNQFMNQEPGSEEEIQTFCQKEYKVTFPMFNKINVRGKEVHPLFDYLTKQAPGLMSNQIKWNFTKFLVNREGYVIKRFAPRIKPDNIEHDIKLALGK</sequence>
<keyword evidence="7" id="KW-1185">Reference proteome</keyword>
<dbReference type="PANTHER" id="PTHR11592:SF78">
    <property type="entry name" value="GLUTATHIONE PEROXIDASE"/>
    <property type="match status" value="1"/>
</dbReference>
<feature type="active site" evidence="4">
    <location>
        <position position="35"/>
    </location>
</feature>
<keyword evidence="3 5" id="KW-0560">Oxidoreductase</keyword>
<accession>A0A9X4AMC9</accession>